<dbReference type="PANTHER" id="PTHR11803">
    <property type="entry name" value="2-IMINOBUTANOATE/2-IMINOPROPANOATE DEAMINASE RIDA"/>
    <property type="match status" value="1"/>
</dbReference>
<evidence type="ECO:0000313" key="1">
    <source>
        <dbReference type="EMBL" id="PZV39359.1"/>
    </source>
</evidence>
<name>A0A2W7CZX2_9HYPH</name>
<dbReference type="PANTHER" id="PTHR11803:SF39">
    <property type="entry name" value="2-IMINOBUTANOATE_2-IMINOPROPANOATE DEAMINASE"/>
    <property type="match status" value="1"/>
</dbReference>
<accession>A0A2W7CZX2</accession>
<gene>
    <name evidence="1" type="ORF">B5V02_05090</name>
</gene>
<reference evidence="2" key="1">
    <citation type="submission" date="2017-03" db="EMBL/GenBank/DDBJ databases">
        <authorList>
            <person name="Safronova V.I."/>
            <person name="Sazanova A.L."/>
            <person name="Chirak E.R."/>
        </authorList>
    </citation>
    <scope>NUCLEOTIDE SEQUENCE [LARGE SCALE GENOMIC DNA]</scope>
    <source>
        <strain evidence="2">Ach-343</strain>
    </source>
</reference>
<dbReference type="GO" id="GO:0005829">
    <property type="term" value="C:cytosol"/>
    <property type="evidence" value="ECO:0007669"/>
    <property type="project" value="TreeGrafter"/>
</dbReference>
<dbReference type="OrthoDB" id="9815126at2"/>
<comment type="caution">
    <text evidence="1">The sequence shown here is derived from an EMBL/GenBank/DDBJ whole genome shotgun (WGS) entry which is preliminary data.</text>
</comment>
<dbReference type="InterPro" id="IPR035959">
    <property type="entry name" value="RutC-like_sf"/>
</dbReference>
<dbReference type="AlphaFoldDB" id="A0A2W7CZX2"/>
<dbReference type="GO" id="GO:0019239">
    <property type="term" value="F:deaminase activity"/>
    <property type="evidence" value="ECO:0007669"/>
    <property type="project" value="TreeGrafter"/>
</dbReference>
<evidence type="ECO:0000313" key="2">
    <source>
        <dbReference type="Proteomes" id="UP000248616"/>
    </source>
</evidence>
<keyword evidence="2" id="KW-1185">Reference proteome</keyword>
<dbReference type="EMBL" id="MZXV01000013">
    <property type="protein sequence ID" value="PZV39359.1"/>
    <property type="molecule type" value="Genomic_DNA"/>
</dbReference>
<dbReference type="Pfam" id="PF01042">
    <property type="entry name" value="Ribonuc_L-PSP"/>
    <property type="match status" value="1"/>
</dbReference>
<sequence length="132" mass="14763">MRKSISVKGLRHRHPVPNACRIGNMVFSGAVHGVSPTTHELSVEMADQSANVFANMRAIIEATGGRVEDIIKVEIYLRDSSDRNAVNEEWLRMFPDPESRPARHVRPLPPDSPSLVQCEFIAVIEEFLDLST</sequence>
<dbReference type="CDD" id="cd00448">
    <property type="entry name" value="YjgF_YER057c_UK114_family"/>
    <property type="match status" value="1"/>
</dbReference>
<protein>
    <submittedName>
        <fullName evidence="1">Enamine deaminase RidA</fullName>
    </submittedName>
</protein>
<proteinExistence type="predicted"/>
<dbReference type="RefSeq" id="WP_111543111.1">
    <property type="nucleotide sequence ID" value="NZ_MZXV01000013.1"/>
</dbReference>
<dbReference type="InterPro" id="IPR006175">
    <property type="entry name" value="YjgF/YER057c/UK114"/>
</dbReference>
<dbReference type="SUPFAM" id="SSF55298">
    <property type="entry name" value="YjgF-like"/>
    <property type="match status" value="1"/>
</dbReference>
<organism evidence="1 2">
    <name type="scientific">Mesorhizobium kowhaii</name>
    <dbReference type="NCBI Taxonomy" id="1300272"/>
    <lineage>
        <taxon>Bacteria</taxon>
        <taxon>Pseudomonadati</taxon>
        <taxon>Pseudomonadota</taxon>
        <taxon>Alphaproteobacteria</taxon>
        <taxon>Hyphomicrobiales</taxon>
        <taxon>Phyllobacteriaceae</taxon>
        <taxon>Mesorhizobium</taxon>
    </lineage>
</organism>
<dbReference type="Gene3D" id="3.30.1330.40">
    <property type="entry name" value="RutC-like"/>
    <property type="match status" value="1"/>
</dbReference>
<dbReference type="Proteomes" id="UP000248616">
    <property type="component" value="Unassembled WGS sequence"/>
</dbReference>